<organism evidence="1 2">
    <name type="scientific">Caerostris extrusa</name>
    <name type="common">Bark spider</name>
    <name type="synonym">Caerostris bankana</name>
    <dbReference type="NCBI Taxonomy" id="172846"/>
    <lineage>
        <taxon>Eukaryota</taxon>
        <taxon>Metazoa</taxon>
        <taxon>Ecdysozoa</taxon>
        <taxon>Arthropoda</taxon>
        <taxon>Chelicerata</taxon>
        <taxon>Arachnida</taxon>
        <taxon>Araneae</taxon>
        <taxon>Araneomorphae</taxon>
        <taxon>Entelegynae</taxon>
        <taxon>Araneoidea</taxon>
        <taxon>Araneidae</taxon>
        <taxon>Caerostris</taxon>
    </lineage>
</organism>
<dbReference type="AlphaFoldDB" id="A0AAV4MT64"/>
<protein>
    <submittedName>
        <fullName evidence="1">Uncharacterized protein</fullName>
    </submittedName>
</protein>
<proteinExistence type="predicted"/>
<evidence type="ECO:0000313" key="2">
    <source>
        <dbReference type="Proteomes" id="UP001054945"/>
    </source>
</evidence>
<gene>
    <name evidence="1" type="ORF">CEXT_509361</name>
</gene>
<reference evidence="1 2" key="1">
    <citation type="submission" date="2021-06" db="EMBL/GenBank/DDBJ databases">
        <title>Caerostris extrusa draft genome.</title>
        <authorList>
            <person name="Kono N."/>
            <person name="Arakawa K."/>
        </authorList>
    </citation>
    <scope>NUCLEOTIDE SEQUENCE [LARGE SCALE GENOMIC DNA]</scope>
</reference>
<name>A0AAV4MT64_CAEEX</name>
<accession>A0AAV4MT64</accession>
<dbReference type="EMBL" id="BPLR01020182">
    <property type="protein sequence ID" value="GIX75610.1"/>
    <property type="molecule type" value="Genomic_DNA"/>
</dbReference>
<comment type="caution">
    <text evidence="1">The sequence shown here is derived from an EMBL/GenBank/DDBJ whole genome shotgun (WGS) entry which is preliminary data.</text>
</comment>
<sequence length="123" mass="14342">MFYHLQDFEKTSRIRSCTCLGLHTISIIEPKNHYITLLILAFPDLSRYVILCTLPNVIKPITTKILSTIPQLKATHEADLPFFNALAVQAGDPRNRHPNFQDVYSIRLRFVRKIMLRFFDILL</sequence>
<dbReference type="Proteomes" id="UP001054945">
    <property type="component" value="Unassembled WGS sequence"/>
</dbReference>
<evidence type="ECO:0000313" key="1">
    <source>
        <dbReference type="EMBL" id="GIX75610.1"/>
    </source>
</evidence>
<keyword evidence="2" id="KW-1185">Reference proteome</keyword>